<sequence>MIPVNEPLIDGNEKAYLEKCINDGWISSEGPFVSEFEEKFSSSVNRQFGVAVSSGTAAIDIAIAALGLGDGDEVILPTFTIISCITQIIRSGATPVLVDSDPHSWNMDINQVEDKITPKTKAIMAVHIYGLPVDMTPILELADKYGLFIIEDAAEVYGQTYNGKPCGSFGDISTFSFYPNKHLTTGEGGMLVTNNKLIAEKAKSFRNLCFQNKQRFVHEELGWNYRMTNIQAAIGLAQIERTEEFVAKKRKMGELYSNGLKNNSKLQLPLAKTDFAENIFWVFGLVLTEQVDYDAAEAMKRLAHNNIGSRPFFWPMHEQPVLIKMGLFNNEKYPVAENLARRGFYIPSGLAMDEEQIKEVIDVIKFELS</sequence>
<comment type="caution">
    <text evidence="1">The sequence shown here is derived from an EMBL/GenBank/DDBJ whole genome shotgun (WGS) entry which is preliminary data.</text>
</comment>
<dbReference type="InterPro" id="IPR000653">
    <property type="entry name" value="DegT/StrS_aminotransferase"/>
</dbReference>
<organism evidence="1">
    <name type="scientific">marine sediment metagenome</name>
    <dbReference type="NCBI Taxonomy" id="412755"/>
    <lineage>
        <taxon>unclassified sequences</taxon>
        <taxon>metagenomes</taxon>
        <taxon>ecological metagenomes</taxon>
    </lineage>
</organism>
<dbReference type="GO" id="GO:0030170">
    <property type="term" value="F:pyridoxal phosphate binding"/>
    <property type="evidence" value="ECO:0007669"/>
    <property type="project" value="TreeGrafter"/>
</dbReference>
<name>A0A0F9KRW3_9ZZZZ</name>
<dbReference type="InterPro" id="IPR015422">
    <property type="entry name" value="PyrdxlP-dep_Trfase_small"/>
</dbReference>
<proteinExistence type="predicted"/>
<dbReference type="AlphaFoldDB" id="A0A0F9KRW3"/>
<dbReference type="InterPro" id="IPR015421">
    <property type="entry name" value="PyrdxlP-dep_Trfase_major"/>
</dbReference>
<dbReference type="Gene3D" id="3.90.1150.10">
    <property type="entry name" value="Aspartate Aminotransferase, domain 1"/>
    <property type="match status" value="1"/>
</dbReference>
<dbReference type="GO" id="GO:0008483">
    <property type="term" value="F:transaminase activity"/>
    <property type="evidence" value="ECO:0007669"/>
    <property type="project" value="TreeGrafter"/>
</dbReference>
<evidence type="ECO:0008006" key="2">
    <source>
        <dbReference type="Google" id="ProtNLM"/>
    </source>
</evidence>
<dbReference type="InterPro" id="IPR015424">
    <property type="entry name" value="PyrdxlP-dep_Trfase"/>
</dbReference>
<accession>A0A0F9KRW3</accession>
<dbReference type="CDD" id="cd00616">
    <property type="entry name" value="AHBA_syn"/>
    <property type="match status" value="1"/>
</dbReference>
<dbReference type="GO" id="GO:0000271">
    <property type="term" value="P:polysaccharide biosynthetic process"/>
    <property type="evidence" value="ECO:0007669"/>
    <property type="project" value="TreeGrafter"/>
</dbReference>
<dbReference type="Gene3D" id="3.40.640.10">
    <property type="entry name" value="Type I PLP-dependent aspartate aminotransferase-like (Major domain)"/>
    <property type="match status" value="1"/>
</dbReference>
<evidence type="ECO:0000313" key="1">
    <source>
        <dbReference type="EMBL" id="KKM84498.1"/>
    </source>
</evidence>
<dbReference type="Pfam" id="PF01041">
    <property type="entry name" value="DegT_DnrJ_EryC1"/>
    <property type="match status" value="1"/>
</dbReference>
<dbReference type="SUPFAM" id="SSF53383">
    <property type="entry name" value="PLP-dependent transferases"/>
    <property type="match status" value="1"/>
</dbReference>
<reference evidence="1" key="1">
    <citation type="journal article" date="2015" name="Nature">
        <title>Complex archaea that bridge the gap between prokaryotes and eukaryotes.</title>
        <authorList>
            <person name="Spang A."/>
            <person name="Saw J.H."/>
            <person name="Jorgensen S.L."/>
            <person name="Zaremba-Niedzwiedzka K."/>
            <person name="Martijn J."/>
            <person name="Lind A.E."/>
            <person name="van Eijk R."/>
            <person name="Schleper C."/>
            <person name="Guy L."/>
            <person name="Ettema T.J."/>
        </authorList>
    </citation>
    <scope>NUCLEOTIDE SEQUENCE</scope>
</reference>
<dbReference type="PANTHER" id="PTHR30244">
    <property type="entry name" value="TRANSAMINASE"/>
    <property type="match status" value="1"/>
</dbReference>
<dbReference type="PIRSF" id="PIRSF000390">
    <property type="entry name" value="PLP_StrS"/>
    <property type="match status" value="1"/>
</dbReference>
<dbReference type="EMBL" id="LAZR01007558">
    <property type="protein sequence ID" value="KKM84498.1"/>
    <property type="molecule type" value="Genomic_DNA"/>
</dbReference>
<gene>
    <name evidence="1" type="ORF">LCGC14_1298580</name>
</gene>
<protein>
    <recommendedName>
        <fullName evidence="2">Aminotransferase DegT</fullName>
    </recommendedName>
</protein>
<dbReference type="PANTHER" id="PTHR30244:SF34">
    <property type="entry name" value="DTDP-4-AMINO-4,6-DIDEOXYGALACTOSE TRANSAMINASE"/>
    <property type="match status" value="1"/>
</dbReference>